<name>A0A2M7CI99_9BACT</name>
<dbReference type="Proteomes" id="UP000229966">
    <property type="component" value="Unassembled WGS sequence"/>
</dbReference>
<reference evidence="4" key="1">
    <citation type="submission" date="2017-09" db="EMBL/GenBank/DDBJ databases">
        <title>Depth-based differentiation of microbial function through sediment-hosted aquifers and enrichment of novel symbionts in the deep terrestrial subsurface.</title>
        <authorList>
            <person name="Probst A.J."/>
            <person name="Ladd B."/>
            <person name="Jarett J.K."/>
            <person name="Geller-Mcgrath D.E."/>
            <person name="Sieber C.M.K."/>
            <person name="Emerson J.B."/>
            <person name="Anantharaman K."/>
            <person name="Thomas B.C."/>
            <person name="Malmstrom R."/>
            <person name="Stieglmeier M."/>
            <person name="Klingl A."/>
            <person name="Woyke T."/>
            <person name="Ryan C.M."/>
            <person name="Banfield J.F."/>
        </authorList>
    </citation>
    <scope>NUCLEOTIDE SEQUENCE [LARGE SCALE GENOMIC DNA]</scope>
</reference>
<keyword evidence="1" id="KW-0175">Coiled coil</keyword>
<accession>A0A2M7CI99</accession>
<keyword evidence="2" id="KW-1133">Transmembrane helix</keyword>
<gene>
    <name evidence="3" type="ORF">COS38_02235</name>
</gene>
<evidence type="ECO:0000256" key="1">
    <source>
        <dbReference type="SAM" id="Coils"/>
    </source>
</evidence>
<feature type="coiled-coil region" evidence="1">
    <location>
        <begin position="84"/>
        <end position="118"/>
    </location>
</feature>
<feature type="transmembrane region" description="Helical" evidence="2">
    <location>
        <begin position="26"/>
        <end position="48"/>
    </location>
</feature>
<keyword evidence="2" id="KW-0812">Transmembrane</keyword>
<sequence>MQFFCQKSKIENGLTEEDAHMNNKRWIAVGLVLFAMSIFTVGFGLNYVKQIQIRQNQARLYADLVRTIEDIHSDIKVLNASVGYDGLQDQLRQAKEKAKSASEKLRRIESEAQKMSDKNSLVLQEAIEKTDKYFIGIQTYTNLAIDTPTLNAKADSMLKEIEKFRQEANVYSSPDEGDTKEVICKLDKIATNFKQGKPKKVAIATIPAGYTSYWNNPIYTDYHTAIRNIVARYASGRRTLATVLGHYDKNQYTAIDSRNWSEQLNFRRNLLVELNNLESQIPSVSSIYHEHHNLLYSMISNACQSMENFQNNSSSANRREISAVSNTNNRIMARLKAFYGIR</sequence>
<evidence type="ECO:0000313" key="4">
    <source>
        <dbReference type="Proteomes" id="UP000229966"/>
    </source>
</evidence>
<comment type="caution">
    <text evidence="3">The sequence shown here is derived from an EMBL/GenBank/DDBJ whole genome shotgun (WGS) entry which is preliminary data.</text>
</comment>
<proteinExistence type="predicted"/>
<dbReference type="EMBL" id="PEUM01000060">
    <property type="protein sequence ID" value="PIV25328.1"/>
    <property type="molecule type" value="Genomic_DNA"/>
</dbReference>
<organism evidence="3 4">
    <name type="scientific">Candidatus Berkelbacteria bacterium CG03_land_8_20_14_0_80_40_36</name>
    <dbReference type="NCBI Taxonomy" id="1974509"/>
    <lineage>
        <taxon>Bacteria</taxon>
        <taxon>Candidatus Berkelbacteria</taxon>
    </lineage>
</organism>
<dbReference type="AlphaFoldDB" id="A0A2M7CI99"/>
<evidence type="ECO:0000313" key="3">
    <source>
        <dbReference type="EMBL" id="PIV25328.1"/>
    </source>
</evidence>
<protein>
    <submittedName>
        <fullName evidence="3">Uncharacterized protein</fullName>
    </submittedName>
</protein>
<evidence type="ECO:0000256" key="2">
    <source>
        <dbReference type="SAM" id="Phobius"/>
    </source>
</evidence>
<keyword evidence="2" id="KW-0472">Membrane</keyword>